<evidence type="ECO:0000256" key="1">
    <source>
        <dbReference type="ARBA" id="ARBA00008919"/>
    </source>
</evidence>
<reference evidence="5" key="1">
    <citation type="journal article" date="2020" name="Nature">
        <title>Giant virus diversity and host interactions through global metagenomics.</title>
        <authorList>
            <person name="Schulz F."/>
            <person name="Roux S."/>
            <person name="Paez-Espino D."/>
            <person name="Jungbluth S."/>
            <person name="Walsh D.A."/>
            <person name="Denef V.J."/>
            <person name="McMahon K.D."/>
            <person name="Konstantinidis K.T."/>
            <person name="Eloe-Fadrosh E.A."/>
            <person name="Kyrpides N.C."/>
            <person name="Woyke T."/>
        </authorList>
    </citation>
    <scope>NUCLEOTIDE SEQUENCE</scope>
    <source>
        <strain evidence="5">GVMAG-M-3300023184-168</strain>
    </source>
</reference>
<feature type="domain" description="Fucosyltransferase C-terminal" evidence="4">
    <location>
        <begin position="140"/>
        <end position="251"/>
    </location>
</feature>
<dbReference type="Gene3D" id="3.40.50.11660">
    <property type="entry name" value="Glycosyl transferase family 10, C-terminal domain"/>
    <property type="match status" value="1"/>
</dbReference>
<dbReference type="GO" id="GO:0046920">
    <property type="term" value="F:alpha-(1-&gt;3)-fucosyltransferase activity"/>
    <property type="evidence" value="ECO:0007669"/>
    <property type="project" value="TreeGrafter"/>
</dbReference>
<organism evidence="5">
    <name type="scientific">viral metagenome</name>
    <dbReference type="NCBI Taxonomy" id="1070528"/>
    <lineage>
        <taxon>unclassified sequences</taxon>
        <taxon>metagenomes</taxon>
        <taxon>organismal metagenomes</taxon>
    </lineage>
</organism>
<dbReference type="AlphaFoldDB" id="A0A6C0HS20"/>
<dbReference type="SUPFAM" id="SSF53756">
    <property type="entry name" value="UDP-Glycosyltransferase/glycogen phosphorylase"/>
    <property type="match status" value="1"/>
</dbReference>
<accession>A0A6C0HS20</accession>
<evidence type="ECO:0000313" key="5">
    <source>
        <dbReference type="EMBL" id="QHT83518.1"/>
    </source>
</evidence>
<protein>
    <recommendedName>
        <fullName evidence="4">Fucosyltransferase C-terminal domain-containing protein</fullName>
    </recommendedName>
</protein>
<dbReference type="InterPro" id="IPR055270">
    <property type="entry name" value="Glyco_tran_10_C"/>
</dbReference>
<evidence type="ECO:0000256" key="3">
    <source>
        <dbReference type="ARBA" id="ARBA00022679"/>
    </source>
</evidence>
<keyword evidence="2" id="KW-0328">Glycosyltransferase</keyword>
<name>A0A6C0HS20_9ZZZZ</name>
<dbReference type="PANTHER" id="PTHR11929">
    <property type="entry name" value="ALPHA- 1,3 -FUCOSYLTRANSFERASE"/>
    <property type="match status" value="1"/>
</dbReference>
<comment type="similarity">
    <text evidence="1">Belongs to the glycosyltransferase 10 family.</text>
</comment>
<sequence length="300" mass="35669">MNITTNNSINNTTNKTYKIRIFSSFCPSENCKEIYERLCEVSNMKNYGEDKNIYITNEDDYSHVIILNTAMPEIKKYIPKENVIGFAFEPPQFLKITPRFIEYAKKNISKYFIGEKHDLGEPFVERYSHMWHNPPLKTKPQKNKIMSLMVSEKVSEEGHLYRHCLVNKIIESKLPIDVYGRGCKFYLWMKDERVKGEFKELEPYENYLYHISIENCRLNHYFSEKIMNPLLCNTTPIYMGCNNIEEYFPNTTINLSGELEEDFKMLKDICNNPEVYIKTIDVNEIKNRIFLLRNLDELYD</sequence>
<dbReference type="PANTHER" id="PTHR11929:SF194">
    <property type="entry name" value="ALPHA-(1,3)-FUCOSYLTRANSFERASE 10"/>
    <property type="match status" value="1"/>
</dbReference>
<evidence type="ECO:0000259" key="4">
    <source>
        <dbReference type="Pfam" id="PF00852"/>
    </source>
</evidence>
<proteinExistence type="inferred from homology"/>
<evidence type="ECO:0000256" key="2">
    <source>
        <dbReference type="ARBA" id="ARBA00022676"/>
    </source>
</evidence>
<dbReference type="GO" id="GO:0016020">
    <property type="term" value="C:membrane"/>
    <property type="evidence" value="ECO:0007669"/>
    <property type="project" value="InterPro"/>
</dbReference>
<keyword evidence="3" id="KW-0808">Transferase</keyword>
<dbReference type="EMBL" id="MN740010">
    <property type="protein sequence ID" value="QHT83518.1"/>
    <property type="molecule type" value="Genomic_DNA"/>
</dbReference>
<dbReference type="Pfam" id="PF00852">
    <property type="entry name" value="Glyco_transf_10"/>
    <property type="match status" value="1"/>
</dbReference>
<dbReference type="InterPro" id="IPR001503">
    <property type="entry name" value="Glyco_trans_10"/>
</dbReference>
<dbReference type="InterPro" id="IPR038577">
    <property type="entry name" value="GT10-like_C_sf"/>
</dbReference>